<dbReference type="OrthoDB" id="5766000at2"/>
<dbReference type="Pfam" id="PF13858">
    <property type="entry name" value="DUF4199"/>
    <property type="match status" value="1"/>
</dbReference>
<reference evidence="2 3" key="1">
    <citation type="journal article" date="2011" name="Front. Microbiol.">
        <title>Genomic signatures of strain selection and enhancement in Bacillus atrophaeus var. globigii, a historical biowarfare simulant.</title>
        <authorList>
            <person name="Gibbons H.S."/>
            <person name="Broomall S.M."/>
            <person name="McNew L.A."/>
            <person name="Daligault H."/>
            <person name="Chapman C."/>
            <person name="Bruce D."/>
            <person name="Karavis M."/>
            <person name="Krepps M."/>
            <person name="McGregor P.A."/>
            <person name="Hong C."/>
            <person name="Park K.H."/>
            <person name="Akmal A."/>
            <person name="Feldman A."/>
            <person name="Lin J.S."/>
            <person name="Chang W.E."/>
            <person name="Higgs B.W."/>
            <person name="Demirev P."/>
            <person name="Lindquist J."/>
            <person name="Liem A."/>
            <person name="Fochler E."/>
            <person name="Read T.D."/>
            <person name="Tapia R."/>
            <person name="Johnson S."/>
            <person name="Bishop-Lilly K.A."/>
            <person name="Detter C."/>
            <person name="Han C."/>
            <person name="Sozhamannan S."/>
            <person name="Rosenzweig C.N."/>
            <person name="Skowronski E.W."/>
        </authorList>
    </citation>
    <scope>NUCLEOTIDE SEQUENCE [LARGE SCALE GENOMIC DNA]</scope>
    <source>
        <strain evidence="2 3">CL-SP19</strain>
    </source>
</reference>
<dbReference type="AlphaFoldDB" id="A0A432ZIS3"/>
<keyword evidence="1" id="KW-0472">Membrane</keyword>
<keyword evidence="1" id="KW-0812">Transmembrane</keyword>
<evidence type="ECO:0000313" key="2">
    <source>
        <dbReference type="EMBL" id="RUO77848.1"/>
    </source>
</evidence>
<feature type="transmembrane region" description="Helical" evidence="1">
    <location>
        <begin position="128"/>
        <end position="151"/>
    </location>
</feature>
<organism evidence="2 3">
    <name type="scientific">Idiomarina seosinensis</name>
    <dbReference type="NCBI Taxonomy" id="281739"/>
    <lineage>
        <taxon>Bacteria</taxon>
        <taxon>Pseudomonadati</taxon>
        <taxon>Pseudomonadota</taxon>
        <taxon>Gammaproteobacteria</taxon>
        <taxon>Alteromonadales</taxon>
        <taxon>Idiomarinaceae</taxon>
        <taxon>Idiomarina</taxon>
    </lineage>
</organism>
<sequence>MKEIKWGVIFALALLGWMLLERATGLHDENINYHAVVSNFFAVVAVIIYILALRDKRAALPDQKMTWLQGFISGLKIAIVVAILSPLVQLLTHHVISPDFFQNMREYSVASDMMSETRAEKYFNLNAYMFQAVAGAIGMGAITSAIVAFFLRRK</sequence>
<dbReference type="RefSeq" id="WP_126784186.1">
    <property type="nucleotide sequence ID" value="NZ_PIQF01000001.1"/>
</dbReference>
<dbReference type="InterPro" id="IPR025250">
    <property type="entry name" value="DUF4199"/>
</dbReference>
<dbReference type="EMBL" id="PIQF01000001">
    <property type="protein sequence ID" value="RUO77848.1"/>
    <property type="molecule type" value="Genomic_DNA"/>
</dbReference>
<gene>
    <name evidence="2" type="ORF">CWI81_05035</name>
</gene>
<feature type="transmembrane region" description="Helical" evidence="1">
    <location>
        <begin position="33"/>
        <end position="53"/>
    </location>
</feature>
<dbReference type="Proteomes" id="UP000287908">
    <property type="component" value="Unassembled WGS sequence"/>
</dbReference>
<proteinExistence type="predicted"/>
<feature type="transmembrane region" description="Helical" evidence="1">
    <location>
        <begin position="74"/>
        <end position="96"/>
    </location>
</feature>
<keyword evidence="1" id="KW-1133">Transmembrane helix</keyword>
<comment type="caution">
    <text evidence="2">The sequence shown here is derived from an EMBL/GenBank/DDBJ whole genome shotgun (WGS) entry which is preliminary data.</text>
</comment>
<evidence type="ECO:0000256" key="1">
    <source>
        <dbReference type="SAM" id="Phobius"/>
    </source>
</evidence>
<evidence type="ECO:0000313" key="3">
    <source>
        <dbReference type="Proteomes" id="UP000287908"/>
    </source>
</evidence>
<accession>A0A432ZIS3</accession>
<protein>
    <submittedName>
        <fullName evidence="2">DUF4199 domain-containing protein</fullName>
    </submittedName>
</protein>
<keyword evidence="3" id="KW-1185">Reference proteome</keyword>
<name>A0A432ZIS3_9GAMM</name>